<feature type="compositionally biased region" description="Basic and acidic residues" evidence="5">
    <location>
        <begin position="286"/>
        <end position="311"/>
    </location>
</feature>
<reference evidence="8" key="3">
    <citation type="journal article" date="2014" name="Nature">
        <title>Elephant shark genome provides unique insights into gnathostome evolution.</title>
        <authorList>
            <consortium name="International Elephant Shark Genome Sequencing Consortium"/>
            <person name="Venkatesh B."/>
            <person name="Lee A.P."/>
            <person name="Ravi V."/>
            <person name="Maurya A.K."/>
            <person name="Lian M.M."/>
            <person name="Swann J.B."/>
            <person name="Ohta Y."/>
            <person name="Flajnik M.F."/>
            <person name="Sutoh Y."/>
            <person name="Kasahara M."/>
            <person name="Hoon S."/>
            <person name="Gangu V."/>
            <person name="Roy S.W."/>
            <person name="Irimia M."/>
            <person name="Korzh V."/>
            <person name="Kondrychyn I."/>
            <person name="Lim Z.W."/>
            <person name="Tay B.H."/>
            <person name="Tohari S."/>
            <person name="Kong K.W."/>
            <person name="Ho S."/>
            <person name="Lorente-Galdos B."/>
            <person name="Quilez J."/>
            <person name="Marques-Bonet T."/>
            <person name="Raney B.J."/>
            <person name="Ingham P.W."/>
            <person name="Tay A."/>
            <person name="Hillier L.W."/>
            <person name="Minx P."/>
            <person name="Boehm T."/>
            <person name="Wilson R.K."/>
            <person name="Brenner S."/>
            <person name="Warren W.C."/>
        </authorList>
    </citation>
    <scope>NUCLEOTIDE SEQUENCE [LARGE SCALE GENOMIC DNA]</scope>
</reference>
<dbReference type="Ensembl" id="ENSCMIT00000033368.1">
    <property type="protein sequence ID" value="ENSCMIP00000032864.1"/>
    <property type="gene ID" value="ENSCMIG00000014048.1"/>
</dbReference>
<dbReference type="PANTHER" id="PTHR36292">
    <property type="entry name" value="UPF0575 PROTEIN C19ORF67"/>
    <property type="match status" value="1"/>
</dbReference>
<sequence length="465" mass="50509">MSEAECEEWILETIDSLRSRKARPDEERICRLVARRHGLSPSRARRELERLLRSRAVLRVSYKGSHSYRNAGKWRPARRGEPGGPRAGGDDGAGGGGETAAATGRSRRSGDQGDRVRDLPDRSRRSADPPDRTKRSRDRAGRARDPEPDRARRSADGSEQADPPEQPSGSGDQAQAEPARAGAERGRRSGDPGERRDGAGDPGDVLVGALRELGELEGAGVGIGEISRLMSDRQRVLTRAQLRTALEWEVNQGRIRRTPEGNYTLSPVKRRLRAQAIPPQRKTRRTKEVDTPASAEERAGQSKEDSAKQASEDEACGAGDKERPPSDDSIDRPADRDGPDEKEVSVGKHPVVEPGNPNTADKQRLPVSPRAESLRAKMELQTVQEPPGVGQTPGKDETEFGSTTPEELSTEAGNNTSSARKSCVSQGKESSDVSVTGWETFTEGLTHSTEQVSGSWAFAISDEKS</sequence>
<dbReference type="STRING" id="7868.ENSCMIP00000032864"/>
<feature type="compositionally biased region" description="Basic and acidic residues" evidence="5">
    <location>
        <begin position="182"/>
        <end position="199"/>
    </location>
</feature>
<evidence type="ECO:0000256" key="3">
    <source>
        <dbReference type="ARBA" id="ARBA00022853"/>
    </source>
</evidence>
<dbReference type="AlphaFoldDB" id="A0A4W3IQY9"/>
<protein>
    <recommendedName>
        <fullName evidence="6">SAMD1-like winged helix (WH) domain-containing protein</fullName>
    </recommendedName>
</protein>
<dbReference type="Proteomes" id="UP000314986">
    <property type="component" value="Unassembled WGS sequence"/>
</dbReference>
<keyword evidence="4" id="KW-0539">Nucleus</keyword>
<evidence type="ECO:0000313" key="7">
    <source>
        <dbReference type="Ensembl" id="ENSCMIP00000032864.1"/>
    </source>
</evidence>
<feature type="compositionally biased region" description="Basic and acidic residues" evidence="5">
    <location>
        <begin position="108"/>
        <end position="156"/>
    </location>
</feature>
<evidence type="ECO:0000256" key="1">
    <source>
        <dbReference type="ARBA" id="ARBA00004123"/>
    </source>
</evidence>
<evidence type="ECO:0000313" key="8">
    <source>
        <dbReference type="Proteomes" id="UP000314986"/>
    </source>
</evidence>
<feature type="domain" description="SAMD1-like winged helix (WH)" evidence="6">
    <location>
        <begin position="1"/>
        <end position="74"/>
    </location>
</feature>
<organism evidence="7 8">
    <name type="scientific">Callorhinchus milii</name>
    <name type="common">Ghost shark</name>
    <dbReference type="NCBI Taxonomy" id="7868"/>
    <lineage>
        <taxon>Eukaryota</taxon>
        <taxon>Metazoa</taxon>
        <taxon>Chordata</taxon>
        <taxon>Craniata</taxon>
        <taxon>Vertebrata</taxon>
        <taxon>Chondrichthyes</taxon>
        <taxon>Holocephali</taxon>
        <taxon>Chimaeriformes</taxon>
        <taxon>Callorhinchidae</taxon>
        <taxon>Callorhinchus</taxon>
    </lineage>
</organism>
<dbReference type="GO" id="GO:0006325">
    <property type="term" value="P:chromatin organization"/>
    <property type="evidence" value="ECO:0007669"/>
    <property type="project" value="UniProtKB-KW"/>
</dbReference>
<feature type="compositionally biased region" description="Gly residues" evidence="5">
    <location>
        <begin position="82"/>
        <end position="98"/>
    </location>
</feature>
<dbReference type="InterPro" id="IPR048589">
    <property type="entry name" value="SAMD1-like_WH"/>
</dbReference>
<dbReference type="GeneTree" id="ENSGT00940000174495"/>
<dbReference type="GO" id="GO:0005634">
    <property type="term" value="C:nucleus"/>
    <property type="evidence" value="ECO:0007669"/>
    <property type="project" value="UniProtKB-SubCell"/>
</dbReference>
<accession>A0A4W3IQY9</accession>
<reference evidence="7" key="4">
    <citation type="submission" date="2025-08" db="UniProtKB">
        <authorList>
            <consortium name="Ensembl"/>
        </authorList>
    </citation>
    <scope>IDENTIFICATION</scope>
</reference>
<dbReference type="PANTHER" id="PTHR36292:SF2">
    <property type="entry name" value="STERILE ALPHA MOTIF DOMAIN-CONTAINING PROTEIN 1"/>
    <property type="match status" value="1"/>
</dbReference>
<keyword evidence="8" id="KW-1185">Reference proteome</keyword>
<comment type="subcellular location">
    <subcellularLocation>
        <location evidence="1">Nucleus</location>
    </subcellularLocation>
</comment>
<keyword evidence="3" id="KW-0156">Chromatin regulator</keyword>
<reference evidence="7" key="5">
    <citation type="submission" date="2025-09" db="UniProtKB">
        <authorList>
            <consortium name="Ensembl"/>
        </authorList>
    </citation>
    <scope>IDENTIFICATION</scope>
</reference>
<dbReference type="GO" id="GO:0003677">
    <property type="term" value="F:DNA binding"/>
    <property type="evidence" value="ECO:0007669"/>
    <property type="project" value="InterPro"/>
</dbReference>
<evidence type="ECO:0000259" key="6">
    <source>
        <dbReference type="PROSITE" id="PS52014"/>
    </source>
</evidence>
<feature type="region of interest" description="Disordered" evidence="5">
    <location>
        <begin position="249"/>
        <end position="435"/>
    </location>
</feature>
<dbReference type="InParanoid" id="A0A4W3IQY9"/>
<feature type="compositionally biased region" description="Polar residues" evidence="5">
    <location>
        <begin position="400"/>
        <end position="435"/>
    </location>
</feature>
<feature type="region of interest" description="Disordered" evidence="5">
    <location>
        <begin position="61"/>
        <end position="206"/>
    </location>
</feature>
<evidence type="ECO:0000256" key="2">
    <source>
        <dbReference type="ARBA" id="ARBA00022553"/>
    </source>
</evidence>
<keyword evidence="2" id="KW-0597">Phosphoprotein</keyword>
<name>A0A4W3IQY9_CALMI</name>
<dbReference type="PROSITE" id="PS52014">
    <property type="entry name" value="SAMD1_WH"/>
    <property type="match status" value="1"/>
</dbReference>
<feature type="compositionally biased region" description="Basic and acidic residues" evidence="5">
    <location>
        <begin position="319"/>
        <end position="346"/>
    </location>
</feature>
<dbReference type="Pfam" id="PF21524">
    <property type="entry name" value="SAMD1_WH"/>
    <property type="match status" value="1"/>
</dbReference>
<evidence type="ECO:0000256" key="4">
    <source>
        <dbReference type="ARBA" id="ARBA00023242"/>
    </source>
</evidence>
<evidence type="ECO:0000256" key="5">
    <source>
        <dbReference type="SAM" id="MobiDB-lite"/>
    </source>
</evidence>
<reference evidence="8" key="2">
    <citation type="journal article" date="2007" name="PLoS Biol.">
        <title>Survey sequencing and comparative analysis of the elephant shark (Callorhinchus milii) genome.</title>
        <authorList>
            <person name="Venkatesh B."/>
            <person name="Kirkness E.F."/>
            <person name="Loh Y.H."/>
            <person name="Halpern A.L."/>
            <person name="Lee A.P."/>
            <person name="Johnson J."/>
            <person name="Dandona N."/>
            <person name="Viswanathan L.D."/>
            <person name="Tay A."/>
            <person name="Venter J.C."/>
            <person name="Strausberg R.L."/>
            <person name="Brenner S."/>
        </authorList>
    </citation>
    <scope>NUCLEOTIDE SEQUENCE [LARGE SCALE GENOMIC DNA]</scope>
</reference>
<proteinExistence type="predicted"/>
<reference evidence="8" key="1">
    <citation type="journal article" date="2006" name="Science">
        <title>Ancient noncoding elements conserved in the human genome.</title>
        <authorList>
            <person name="Venkatesh B."/>
            <person name="Kirkness E.F."/>
            <person name="Loh Y.H."/>
            <person name="Halpern A.L."/>
            <person name="Lee A.P."/>
            <person name="Johnson J."/>
            <person name="Dandona N."/>
            <person name="Viswanathan L.D."/>
            <person name="Tay A."/>
            <person name="Venter J.C."/>
            <person name="Strausberg R.L."/>
            <person name="Brenner S."/>
        </authorList>
    </citation>
    <scope>NUCLEOTIDE SEQUENCE [LARGE SCALE GENOMIC DNA]</scope>
</reference>